<name>A0A1I5J6I4_9FIRM</name>
<protein>
    <submittedName>
        <fullName evidence="1">Uncharacterized protein</fullName>
    </submittedName>
</protein>
<dbReference type="EMBL" id="FOWD01000069">
    <property type="protein sequence ID" value="SFO68269.1"/>
    <property type="molecule type" value="Genomic_DNA"/>
</dbReference>
<dbReference type="RefSeq" id="WP_091689334.1">
    <property type="nucleotide sequence ID" value="NZ_BAABFM010000054.1"/>
</dbReference>
<evidence type="ECO:0000313" key="1">
    <source>
        <dbReference type="EMBL" id="SFO68269.1"/>
    </source>
</evidence>
<dbReference type="STRING" id="1527.SAMN04489757_1693"/>
<evidence type="ECO:0000313" key="2">
    <source>
        <dbReference type="Proteomes" id="UP000198806"/>
    </source>
</evidence>
<organism evidence="1 2">
    <name type="scientific">Anaerocolumna aminovalerica</name>
    <dbReference type="NCBI Taxonomy" id="1527"/>
    <lineage>
        <taxon>Bacteria</taxon>
        <taxon>Bacillati</taxon>
        <taxon>Bacillota</taxon>
        <taxon>Clostridia</taxon>
        <taxon>Lachnospirales</taxon>
        <taxon>Lachnospiraceae</taxon>
        <taxon>Anaerocolumna</taxon>
    </lineage>
</organism>
<reference evidence="1 2" key="1">
    <citation type="submission" date="2016-10" db="EMBL/GenBank/DDBJ databases">
        <authorList>
            <person name="de Groot N.N."/>
        </authorList>
    </citation>
    <scope>NUCLEOTIDE SEQUENCE [LARGE SCALE GENOMIC DNA]</scope>
    <source>
        <strain evidence="1 2">DSM 1283</strain>
    </source>
</reference>
<dbReference type="Proteomes" id="UP000198806">
    <property type="component" value="Unassembled WGS sequence"/>
</dbReference>
<proteinExistence type="predicted"/>
<dbReference type="AlphaFoldDB" id="A0A1I5J6I4"/>
<keyword evidence="2" id="KW-1185">Reference proteome</keyword>
<gene>
    <name evidence="1" type="ORF">SAMN04489757_1693</name>
</gene>
<dbReference type="OrthoDB" id="9784941at2"/>
<sequence length="204" mass="24457">MRLREGLNFHKVFKGKKIPILTLDERWHELFPQYEKPNHIKEIEYELNELLKRQGKLVNDMKELKGLKSQLMKEILNNMEASEEVSKNISYKVLDKNPKYIKEISEKMADMEEELANIPYLIKETNEKLIIESAKIWYYLLEKNNREINEIGQWVDKVRNELKEKILQKQDMETENNQIYSYMHDLLGPDLTQVLDEAFKPDNE</sequence>
<accession>A0A1I5J6I4</accession>